<keyword evidence="2" id="KW-1133">Transmembrane helix</keyword>
<dbReference type="Pfam" id="PF07916">
    <property type="entry name" value="TraG_N"/>
    <property type="match status" value="1"/>
</dbReference>
<feature type="region of interest" description="Disordered" evidence="1">
    <location>
        <begin position="1084"/>
        <end position="1103"/>
    </location>
</feature>
<name>A0A1J5RFP9_9ZZZZ</name>
<sequence>MSVTLHVFGNLQAFQQGLVGVQMLFNPANNTAWASGGSLFGGGGLVLVGLLISALIIFTKGIFTQRLELHHVFLLALMYGIMFVPTTSVVLDDVLSGQQAVVDSIPVGIAYPAAIVSDLSYDAGLQISQAFQSVTQAVPPTDISQGFVSPLQTLFAMRNFYSTFASANPSLAKSIMYYAEYCALGSGSAMQSLNNTTVMLGSPGDGHAGLFSNPPPNKQVTIFWDNSVGATQGSTVTCASAASTLSTALANYFSDQPTAQLTTCSQNVGKLTTGPQQTTQNCSGVETLANSVLVDASQGTGTIITQLANNGQNFLSNMIGGCLISAGFQYGTSPYGDVSASLPSYCGVQTANLDYQQAINAASANTFEQNMLPLMSIMQFLFFVLAPFAAGMMVMMGVQGFSLFAKYLMFGAWTQSWLPLAALINDLIQLSAQHAFGRFGLSLTSGMGGGTSAQLVYGSNLSTIFEKTAIFLSNANMMLSMTPLLTMAIFSGSYFALSKLGEKMDGGSSSKNLDYANPSLDKAGNALGVGANAAGEYFQTNPLAQSASVNIGSAAQSSISAMRSQADQSSMSAMQSAGRVGSSVWSVMNQAQQNTAAMKDLSMTGGQQWADTFKSVQGFAHETGLSDSQAASFLAQVGAGLNSGMSMAGLLGKADQFLANAGVKANLSGEERGQIQNALKNSDVQKTARDLSSQHTASLAQQVAQKYNIGDQASKSGGLTRQAQETQQEAEQAQQQYQKADQLQHQFSKTGMLGSGLNLSASTLAGTLLARYGSASAAISAANSMAARAGVGDAYDKAVTAGKASGMSSETAAAYGLVMALPQAKNAEGFEQIADLAGAEMPAGAAVAGDQIAATQNSVSLAAGKFHAPDQSKVSDKGWAALKKEEGSWQKAYQPVNQTGVSPNQTPMGLYDPGLQEVSATPVGGIDPKKEAAVTGAPMVKGAQFMANHPTGTMVAGMAADALGGVAAGKAAWGKYKAWKNQQTKEAADADKPTTPNSFGQEPVDPGAPALGADDPSVIDVEARVVPDLEAIGGDVASASADIGSAALDIAGKLAVPVAAAQMALHADDAGAGEDADMAAKYKAAGIDPHSVPPEGSAKGDEK</sequence>
<evidence type="ECO:0000256" key="2">
    <source>
        <dbReference type="SAM" id="Phobius"/>
    </source>
</evidence>
<gene>
    <name evidence="4" type="ORF">GALL_312000</name>
</gene>
<evidence type="ECO:0000256" key="1">
    <source>
        <dbReference type="SAM" id="MobiDB-lite"/>
    </source>
</evidence>
<feature type="transmembrane region" description="Helical" evidence="2">
    <location>
        <begin position="69"/>
        <end position="91"/>
    </location>
</feature>
<feature type="region of interest" description="Disordered" evidence="1">
    <location>
        <begin position="714"/>
        <end position="741"/>
    </location>
</feature>
<proteinExistence type="predicted"/>
<feature type="domain" description="TraG N-terminal Proteobacteria" evidence="3">
    <location>
        <begin position="5"/>
        <end position="510"/>
    </location>
</feature>
<feature type="region of interest" description="Disordered" evidence="1">
    <location>
        <begin position="984"/>
        <end position="1015"/>
    </location>
</feature>
<organism evidence="4">
    <name type="scientific">mine drainage metagenome</name>
    <dbReference type="NCBI Taxonomy" id="410659"/>
    <lineage>
        <taxon>unclassified sequences</taxon>
        <taxon>metagenomes</taxon>
        <taxon>ecological metagenomes</taxon>
    </lineage>
</organism>
<feature type="transmembrane region" description="Helical" evidence="2">
    <location>
        <begin position="39"/>
        <end position="63"/>
    </location>
</feature>
<evidence type="ECO:0000259" key="3">
    <source>
        <dbReference type="Pfam" id="PF07916"/>
    </source>
</evidence>
<dbReference type="AlphaFoldDB" id="A0A1J5RFP9"/>
<feature type="transmembrane region" description="Helical" evidence="2">
    <location>
        <begin position="380"/>
        <end position="398"/>
    </location>
</feature>
<reference evidence="4" key="1">
    <citation type="submission" date="2016-10" db="EMBL/GenBank/DDBJ databases">
        <title>Sequence of Gallionella enrichment culture.</title>
        <authorList>
            <person name="Poehlein A."/>
            <person name="Muehling M."/>
            <person name="Daniel R."/>
        </authorList>
    </citation>
    <scope>NUCLEOTIDE SEQUENCE</scope>
</reference>
<protein>
    <recommendedName>
        <fullName evidence="3">TraG N-terminal Proteobacteria domain-containing protein</fullName>
    </recommendedName>
</protein>
<evidence type="ECO:0000313" key="4">
    <source>
        <dbReference type="EMBL" id="OIQ86941.1"/>
    </source>
</evidence>
<feature type="compositionally biased region" description="Low complexity" evidence="1">
    <location>
        <begin position="722"/>
        <end position="741"/>
    </location>
</feature>
<keyword evidence="2" id="KW-0812">Transmembrane</keyword>
<comment type="caution">
    <text evidence="4">The sequence shown here is derived from an EMBL/GenBank/DDBJ whole genome shotgun (WGS) entry which is preliminary data.</text>
</comment>
<dbReference type="EMBL" id="MLJW01000450">
    <property type="protein sequence ID" value="OIQ86941.1"/>
    <property type="molecule type" value="Genomic_DNA"/>
</dbReference>
<keyword evidence="2" id="KW-0472">Membrane</keyword>
<dbReference type="InterPro" id="IPR012931">
    <property type="entry name" value="TraG_N_Proteobacteria"/>
</dbReference>
<accession>A0A1J5RFP9</accession>